<protein>
    <submittedName>
        <fullName evidence="1">Uncharacterized protein</fullName>
    </submittedName>
</protein>
<gene>
    <name evidence="1" type="ORF">L207DRAFT_165959</name>
</gene>
<name>A0A2J6SAX0_HYAVF</name>
<keyword evidence="2" id="KW-1185">Reference proteome</keyword>
<dbReference type="Proteomes" id="UP000235786">
    <property type="component" value="Unassembled WGS sequence"/>
</dbReference>
<accession>A0A2J6SAX0</accession>
<evidence type="ECO:0000313" key="2">
    <source>
        <dbReference type="Proteomes" id="UP000235786"/>
    </source>
</evidence>
<evidence type="ECO:0000313" key="1">
    <source>
        <dbReference type="EMBL" id="PMD47905.1"/>
    </source>
</evidence>
<dbReference type="EMBL" id="KZ613938">
    <property type="protein sequence ID" value="PMD47905.1"/>
    <property type="molecule type" value="Genomic_DNA"/>
</dbReference>
<sequence length="141" mass="15254">MRTGKVSVVSPTLLTSSSSRCCFSGLPYRLVGSGKAKVESWRPCSSTFFDSSPGFCAVPSAIVLFPTIANAVLNTARPKIDVVEGEPVSTTPLTWYLLERLSCVHCILLHSDCFCSVGVTGAVESLINEVVLWRKRRGKVD</sequence>
<proteinExistence type="predicted"/>
<reference evidence="1 2" key="1">
    <citation type="submission" date="2016-04" db="EMBL/GenBank/DDBJ databases">
        <title>A degradative enzymes factory behind the ericoid mycorrhizal symbiosis.</title>
        <authorList>
            <consortium name="DOE Joint Genome Institute"/>
            <person name="Martino E."/>
            <person name="Morin E."/>
            <person name="Grelet G."/>
            <person name="Kuo A."/>
            <person name="Kohler A."/>
            <person name="Daghino S."/>
            <person name="Barry K."/>
            <person name="Choi C."/>
            <person name="Cichocki N."/>
            <person name="Clum A."/>
            <person name="Copeland A."/>
            <person name="Hainaut M."/>
            <person name="Haridas S."/>
            <person name="Labutti K."/>
            <person name="Lindquist E."/>
            <person name="Lipzen A."/>
            <person name="Khouja H.-R."/>
            <person name="Murat C."/>
            <person name="Ohm R."/>
            <person name="Olson A."/>
            <person name="Spatafora J."/>
            <person name="Veneault-Fourrey C."/>
            <person name="Henrissat B."/>
            <person name="Grigoriev I."/>
            <person name="Martin F."/>
            <person name="Perotto S."/>
        </authorList>
    </citation>
    <scope>NUCLEOTIDE SEQUENCE [LARGE SCALE GENOMIC DNA]</scope>
    <source>
        <strain evidence="1 2">F</strain>
    </source>
</reference>
<organism evidence="1 2">
    <name type="scientific">Hyaloscypha variabilis (strain UAMH 11265 / GT02V1 / F)</name>
    <name type="common">Meliniomyces variabilis</name>
    <dbReference type="NCBI Taxonomy" id="1149755"/>
    <lineage>
        <taxon>Eukaryota</taxon>
        <taxon>Fungi</taxon>
        <taxon>Dikarya</taxon>
        <taxon>Ascomycota</taxon>
        <taxon>Pezizomycotina</taxon>
        <taxon>Leotiomycetes</taxon>
        <taxon>Helotiales</taxon>
        <taxon>Hyaloscyphaceae</taxon>
        <taxon>Hyaloscypha</taxon>
        <taxon>Hyaloscypha variabilis</taxon>
    </lineage>
</organism>
<dbReference type="AlphaFoldDB" id="A0A2J6SAX0"/>